<name>A0A6A6D4I6_ZASCE</name>
<dbReference type="Proteomes" id="UP000799537">
    <property type="component" value="Unassembled WGS sequence"/>
</dbReference>
<dbReference type="AlphaFoldDB" id="A0A6A6D4I6"/>
<dbReference type="InterPro" id="IPR006439">
    <property type="entry name" value="HAD-SF_hydro_IA"/>
</dbReference>
<dbReference type="GeneID" id="54568322"/>
<dbReference type="Gene3D" id="3.40.50.1000">
    <property type="entry name" value="HAD superfamily/HAD-like"/>
    <property type="match status" value="1"/>
</dbReference>
<dbReference type="SFLD" id="SFLDS00003">
    <property type="entry name" value="Haloacid_Dehalogenase"/>
    <property type="match status" value="1"/>
</dbReference>
<dbReference type="NCBIfam" id="TIGR01493">
    <property type="entry name" value="HAD-SF-IA-v2"/>
    <property type="match status" value="1"/>
</dbReference>
<evidence type="ECO:0000256" key="1">
    <source>
        <dbReference type="ARBA" id="ARBA00022801"/>
    </source>
</evidence>
<dbReference type="InterPro" id="IPR023214">
    <property type="entry name" value="HAD_sf"/>
</dbReference>
<dbReference type="PANTHER" id="PTHR43316:SF3">
    <property type="entry name" value="HALOACID DEHALOGENASE, TYPE II (AFU_ORTHOLOGUE AFUA_2G07750)-RELATED"/>
    <property type="match status" value="1"/>
</dbReference>
<evidence type="ECO:0008006" key="4">
    <source>
        <dbReference type="Google" id="ProtNLM"/>
    </source>
</evidence>
<evidence type="ECO:0000313" key="3">
    <source>
        <dbReference type="Proteomes" id="UP000799537"/>
    </source>
</evidence>
<gene>
    <name evidence="2" type="ORF">M409DRAFT_62170</name>
</gene>
<reference evidence="2" key="1">
    <citation type="journal article" date="2020" name="Stud. Mycol.">
        <title>101 Dothideomycetes genomes: a test case for predicting lifestyles and emergence of pathogens.</title>
        <authorList>
            <person name="Haridas S."/>
            <person name="Albert R."/>
            <person name="Binder M."/>
            <person name="Bloem J."/>
            <person name="Labutti K."/>
            <person name="Salamov A."/>
            <person name="Andreopoulos B."/>
            <person name="Baker S."/>
            <person name="Barry K."/>
            <person name="Bills G."/>
            <person name="Bluhm B."/>
            <person name="Cannon C."/>
            <person name="Castanera R."/>
            <person name="Culley D."/>
            <person name="Daum C."/>
            <person name="Ezra D."/>
            <person name="Gonzalez J."/>
            <person name="Henrissat B."/>
            <person name="Kuo A."/>
            <person name="Liang C."/>
            <person name="Lipzen A."/>
            <person name="Lutzoni F."/>
            <person name="Magnuson J."/>
            <person name="Mondo S."/>
            <person name="Nolan M."/>
            <person name="Ohm R."/>
            <person name="Pangilinan J."/>
            <person name="Park H.-J."/>
            <person name="Ramirez L."/>
            <person name="Alfaro M."/>
            <person name="Sun H."/>
            <person name="Tritt A."/>
            <person name="Yoshinaga Y."/>
            <person name="Zwiers L.-H."/>
            <person name="Turgeon B."/>
            <person name="Goodwin S."/>
            <person name="Spatafora J."/>
            <person name="Crous P."/>
            <person name="Grigoriev I."/>
        </authorList>
    </citation>
    <scope>NUCLEOTIDE SEQUENCE</scope>
    <source>
        <strain evidence="2">ATCC 36951</strain>
    </source>
</reference>
<dbReference type="OrthoDB" id="40579at2759"/>
<dbReference type="InterPro" id="IPR051540">
    <property type="entry name" value="S-2-haloacid_dehalogenase"/>
</dbReference>
<dbReference type="Gene3D" id="1.10.150.240">
    <property type="entry name" value="Putative phosphatase, domain 2"/>
    <property type="match status" value="1"/>
</dbReference>
<dbReference type="PANTHER" id="PTHR43316">
    <property type="entry name" value="HYDROLASE, HALOACID DELAHOGENASE-RELATED"/>
    <property type="match status" value="1"/>
</dbReference>
<protein>
    <recommendedName>
        <fullName evidence="4">Haloacid dehalogenase</fullName>
    </recommendedName>
</protein>
<keyword evidence="1" id="KW-0378">Hydrolase</keyword>
<organism evidence="2 3">
    <name type="scientific">Zasmidium cellare ATCC 36951</name>
    <dbReference type="NCBI Taxonomy" id="1080233"/>
    <lineage>
        <taxon>Eukaryota</taxon>
        <taxon>Fungi</taxon>
        <taxon>Dikarya</taxon>
        <taxon>Ascomycota</taxon>
        <taxon>Pezizomycotina</taxon>
        <taxon>Dothideomycetes</taxon>
        <taxon>Dothideomycetidae</taxon>
        <taxon>Mycosphaerellales</taxon>
        <taxon>Mycosphaerellaceae</taxon>
        <taxon>Zasmidium</taxon>
    </lineage>
</organism>
<dbReference type="InterPro" id="IPR023198">
    <property type="entry name" value="PGP-like_dom2"/>
</dbReference>
<dbReference type="GO" id="GO:0016791">
    <property type="term" value="F:phosphatase activity"/>
    <property type="evidence" value="ECO:0007669"/>
    <property type="project" value="UniProtKB-ARBA"/>
</dbReference>
<sequence>MPLPDPQPKALFFDVFGTCVDWRKTVTNALWNAAKEALDSPSASLSSQVRSKASNMTYEDWGEVAQDWRNTYLVFTRSIAADPTIPYKTVDQHHLHALREILTTRELILPGPQNNSSTPAEGSLLTDHQIVKLSLIWHYLEPWPDTVQGIRELNKNFTTCTLSNGNVSLLTDMTTHGHMPFTHIFSSEMFKSYKPSPKVYLGAVEKLGLKPEECMMVAAHLDDLKHAREYGLRTCYVARPREERYPELLGQGIEEVFVGEGEVGFVTAAERLGVEVGS</sequence>
<dbReference type="SUPFAM" id="SSF56784">
    <property type="entry name" value="HAD-like"/>
    <property type="match status" value="1"/>
</dbReference>
<accession>A0A6A6D4I6</accession>
<dbReference type="EMBL" id="ML993579">
    <property type="protein sequence ID" value="KAF2173975.1"/>
    <property type="molecule type" value="Genomic_DNA"/>
</dbReference>
<evidence type="ECO:0000313" key="2">
    <source>
        <dbReference type="EMBL" id="KAF2173975.1"/>
    </source>
</evidence>
<dbReference type="Pfam" id="PF00702">
    <property type="entry name" value="Hydrolase"/>
    <property type="match status" value="1"/>
</dbReference>
<dbReference type="SFLD" id="SFLDG01129">
    <property type="entry name" value="C1.5:_HAD__Beta-PGM__Phosphata"/>
    <property type="match status" value="1"/>
</dbReference>
<keyword evidence="3" id="KW-1185">Reference proteome</keyword>
<proteinExistence type="predicted"/>
<dbReference type="InterPro" id="IPR036412">
    <property type="entry name" value="HAD-like_sf"/>
</dbReference>
<dbReference type="RefSeq" id="XP_033674864.1">
    <property type="nucleotide sequence ID" value="XM_033815050.1"/>
</dbReference>